<reference evidence="2 3" key="1">
    <citation type="submission" date="2020-06" db="EMBL/GenBank/DDBJ databases">
        <title>Transcriptomic and genomic resources for Thalictrum thalictroides and T. hernandezii: Facilitating candidate gene discovery in an emerging model plant lineage.</title>
        <authorList>
            <person name="Arias T."/>
            <person name="Riano-Pachon D.M."/>
            <person name="Di Stilio V.S."/>
        </authorList>
    </citation>
    <scope>NUCLEOTIDE SEQUENCE [LARGE SCALE GENOMIC DNA]</scope>
    <source>
        <strain evidence="3">cv. WT478/WT964</strain>
        <tissue evidence="2">Leaves</tissue>
    </source>
</reference>
<name>A0A7J6W255_THATH</name>
<keyword evidence="3" id="KW-1185">Reference proteome</keyword>
<protein>
    <submittedName>
        <fullName evidence="2">Uncharacterized protein</fullName>
    </submittedName>
</protein>
<dbReference type="AlphaFoldDB" id="A0A7J6W255"/>
<gene>
    <name evidence="2" type="ORF">FRX31_019822</name>
</gene>
<accession>A0A7J6W255</accession>
<sequence length="89" mass="10040">MFFTNICGAMEPGDSRNPHAYYVMKDWNVRRHFRMVQPPPQPVHVFSSSSSSSRSSTEVLYDTDHEPNEDFDSSDSAVPGSAERPIYVG</sequence>
<dbReference type="EMBL" id="JABWDY010023958">
    <property type="protein sequence ID" value="KAF5190590.1"/>
    <property type="molecule type" value="Genomic_DNA"/>
</dbReference>
<evidence type="ECO:0000313" key="3">
    <source>
        <dbReference type="Proteomes" id="UP000554482"/>
    </source>
</evidence>
<evidence type="ECO:0000313" key="2">
    <source>
        <dbReference type="EMBL" id="KAF5190590.1"/>
    </source>
</evidence>
<comment type="caution">
    <text evidence="2">The sequence shown here is derived from an EMBL/GenBank/DDBJ whole genome shotgun (WGS) entry which is preliminary data.</text>
</comment>
<dbReference type="Proteomes" id="UP000554482">
    <property type="component" value="Unassembled WGS sequence"/>
</dbReference>
<feature type="region of interest" description="Disordered" evidence="1">
    <location>
        <begin position="38"/>
        <end position="89"/>
    </location>
</feature>
<evidence type="ECO:0000256" key="1">
    <source>
        <dbReference type="SAM" id="MobiDB-lite"/>
    </source>
</evidence>
<feature type="compositionally biased region" description="Low complexity" evidence="1">
    <location>
        <begin position="47"/>
        <end position="56"/>
    </location>
</feature>
<organism evidence="2 3">
    <name type="scientific">Thalictrum thalictroides</name>
    <name type="common">Rue-anemone</name>
    <name type="synonym">Anemone thalictroides</name>
    <dbReference type="NCBI Taxonomy" id="46969"/>
    <lineage>
        <taxon>Eukaryota</taxon>
        <taxon>Viridiplantae</taxon>
        <taxon>Streptophyta</taxon>
        <taxon>Embryophyta</taxon>
        <taxon>Tracheophyta</taxon>
        <taxon>Spermatophyta</taxon>
        <taxon>Magnoliopsida</taxon>
        <taxon>Ranunculales</taxon>
        <taxon>Ranunculaceae</taxon>
        <taxon>Thalictroideae</taxon>
        <taxon>Thalictrum</taxon>
    </lineage>
</organism>
<proteinExistence type="predicted"/>